<feature type="non-terminal residue" evidence="1">
    <location>
        <position position="66"/>
    </location>
</feature>
<organism evidence="1 2">
    <name type="scientific">Trifolium medium</name>
    <dbReference type="NCBI Taxonomy" id="97028"/>
    <lineage>
        <taxon>Eukaryota</taxon>
        <taxon>Viridiplantae</taxon>
        <taxon>Streptophyta</taxon>
        <taxon>Embryophyta</taxon>
        <taxon>Tracheophyta</taxon>
        <taxon>Spermatophyta</taxon>
        <taxon>Magnoliopsida</taxon>
        <taxon>eudicotyledons</taxon>
        <taxon>Gunneridae</taxon>
        <taxon>Pentapetalae</taxon>
        <taxon>rosids</taxon>
        <taxon>fabids</taxon>
        <taxon>Fabales</taxon>
        <taxon>Fabaceae</taxon>
        <taxon>Papilionoideae</taxon>
        <taxon>50 kb inversion clade</taxon>
        <taxon>NPAAA clade</taxon>
        <taxon>Hologalegina</taxon>
        <taxon>IRL clade</taxon>
        <taxon>Trifolieae</taxon>
        <taxon>Trifolium</taxon>
    </lineage>
</organism>
<name>A0A392S8W6_9FABA</name>
<accession>A0A392S8W6</accession>
<reference evidence="1 2" key="1">
    <citation type="journal article" date="2018" name="Front. Plant Sci.">
        <title>Red Clover (Trifolium pratense) and Zigzag Clover (T. medium) - A Picture of Genomic Similarities and Differences.</title>
        <authorList>
            <person name="Dluhosova J."/>
            <person name="Istvanek J."/>
            <person name="Nedelnik J."/>
            <person name="Repkova J."/>
        </authorList>
    </citation>
    <scope>NUCLEOTIDE SEQUENCE [LARGE SCALE GENOMIC DNA]</scope>
    <source>
        <strain evidence="2">cv. 10/8</strain>
        <tissue evidence="1">Leaf</tissue>
    </source>
</reference>
<evidence type="ECO:0000313" key="2">
    <source>
        <dbReference type="Proteomes" id="UP000265520"/>
    </source>
</evidence>
<proteinExistence type="predicted"/>
<evidence type="ECO:0000313" key="1">
    <source>
        <dbReference type="EMBL" id="MCI45129.1"/>
    </source>
</evidence>
<comment type="caution">
    <text evidence="1">The sequence shown here is derived from an EMBL/GenBank/DDBJ whole genome shotgun (WGS) entry which is preliminary data.</text>
</comment>
<keyword evidence="2" id="KW-1185">Reference proteome</keyword>
<dbReference type="EMBL" id="LXQA010339989">
    <property type="protein sequence ID" value="MCI45129.1"/>
    <property type="molecule type" value="Genomic_DNA"/>
</dbReference>
<dbReference type="AlphaFoldDB" id="A0A392S8W6"/>
<dbReference type="Proteomes" id="UP000265520">
    <property type="component" value="Unassembled WGS sequence"/>
</dbReference>
<sequence length="66" mass="7343">MFCFLRRAQPVLRRVQCYVVLGVVSSGSCAARRGDRCCAQLRGWNVVFVLVHTPRAGSSCAARRPF</sequence>
<dbReference type="PROSITE" id="PS51257">
    <property type="entry name" value="PROKAR_LIPOPROTEIN"/>
    <property type="match status" value="1"/>
</dbReference>
<protein>
    <submittedName>
        <fullName evidence="1">Uncharacterized protein</fullName>
    </submittedName>
</protein>